<dbReference type="Proteomes" id="UP000054248">
    <property type="component" value="Unassembled WGS sequence"/>
</dbReference>
<evidence type="ECO:0000313" key="1">
    <source>
        <dbReference type="EMBL" id="KIO33111.1"/>
    </source>
</evidence>
<dbReference type="HOGENOM" id="CLU_2544298_0_0_1"/>
<dbReference type="EMBL" id="KN822950">
    <property type="protein sequence ID" value="KIO33111.1"/>
    <property type="molecule type" value="Genomic_DNA"/>
</dbReference>
<organism evidence="1 2">
    <name type="scientific">Tulasnella calospora MUT 4182</name>
    <dbReference type="NCBI Taxonomy" id="1051891"/>
    <lineage>
        <taxon>Eukaryota</taxon>
        <taxon>Fungi</taxon>
        <taxon>Dikarya</taxon>
        <taxon>Basidiomycota</taxon>
        <taxon>Agaricomycotina</taxon>
        <taxon>Agaricomycetes</taxon>
        <taxon>Cantharellales</taxon>
        <taxon>Tulasnellaceae</taxon>
        <taxon>Tulasnella</taxon>
    </lineage>
</organism>
<accession>A0A0C3QUL8</accession>
<protein>
    <submittedName>
        <fullName evidence="1">Uncharacterized protein</fullName>
    </submittedName>
</protein>
<reference evidence="2" key="2">
    <citation type="submission" date="2015-01" db="EMBL/GenBank/DDBJ databases">
        <title>Evolutionary Origins and Diversification of the Mycorrhizal Mutualists.</title>
        <authorList>
            <consortium name="DOE Joint Genome Institute"/>
            <consortium name="Mycorrhizal Genomics Consortium"/>
            <person name="Kohler A."/>
            <person name="Kuo A."/>
            <person name="Nagy L.G."/>
            <person name="Floudas D."/>
            <person name="Copeland A."/>
            <person name="Barry K.W."/>
            <person name="Cichocki N."/>
            <person name="Veneault-Fourrey C."/>
            <person name="LaButti K."/>
            <person name="Lindquist E.A."/>
            <person name="Lipzen A."/>
            <person name="Lundell T."/>
            <person name="Morin E."/>
            <person name="Murat C."/>
            <person name="Riley R."/>
            <person name="Ohm R."/>
            <person name="Sun H."/>
            <person name="Tunlid A."/>
            <person name="Henrissat B."/>
            <person name="Grigoriev I.V."/>
            <person name="Hibbett D.S."/>
            <person name="Martin F."/>
        </authorList>
    </citation>
    <scope>NUCLEOTIDE SEQUENCE [LARGE SCALE GENOMIC DNA]</scope>
    <source>
        <strain evidence="2">MUT 4182</strain>
    </source>
</reference>
<name>A0A0C3QUL8_9AGAM</name>
<reference evidence="1 2" key="1">
    <citation type="submission" date="2014-04" db="EMBL/GenBank/DDBJ databases">
        <authorList>
            <consortium name="DOE Joint Genome Institute"/>
            <person name="Kuo A."/>
            <person name="Girlanda M."/>
            <person name="Perotto S."/>
            <person name="Kohler A."/>
            <person name="Nagy L.G."/>
            <person name="Floudas D."/>
            <person name="Copeland A."/>
            <person name="Barry K.W."/>
            <person name="Cichocki N."/>
            <person name="Veneault-Fourrey C."/>
            <person name="LaButti K."/>
            <person name="Lindquist E.A."/>
            <person name="Lipzen A."/>
            <person name="Lundell T."/>
            <person name="Morin E."/>
            <person name="Murat C."/>
            <person name="Sun H."/>
            <person name="Tunlid A."/>
            <person name="Henrissat B."/>
            <person name="Grigoriev I.V."/>
            <person name="Hibbett D.S."/>
            <person name="Martin F."/>
            <person name="Nordberg H.P."/>
            <person name="Cantor M.N."/>
            <person name="Hua S.X."/>
        </authorList>
    </citation>
    <scope>NUCLEOTIDE SEQUENCE [LARGE SCALE GENOMIC DNA]</scope>
    <source>
        <strain evidence="1 2">MUT 4182</strain>
    </source>
</reference>
<dbReference type="AlphaFoldDB" id="A0A0C3QUL8"/>
<gene>
    <name evidence="1" type="ORF">M407DRAFT_204668</name>
</gene>
<keyword evidence="2" id="KW-1185">Reference proteome</keyword>
<evidence type="ECO:0000313" key="2">
    <source>
        <dbReference type="Proteomes" id="UP000054248"/>
    </source>
</evidence>
<sequence>MSNLRYLLFRIRPGALLPLIENSDDLVANSQTCLNPYDERRSSNVHGKPQAFEISLLPVNSCSLRHTSSFRVLLNYTSTGGFY</sequence>
<proteinExistence type="predicted"/>